<reference evidence="1 2" key="1">
    <citation type="journal article" date="2016" name="Nat. Commun.">
        <title>Thousands of microbial genomes shed light on interconnected biogeochemical processes in an aquifer system.</title>
        <authorList>
            <person name="Anantharaman K."/>
            <person name="Brown C.T."/>
            <person name="Hug L.A."/>
            <person name="Sharon I."/>
            <person name="Castelle C.J."/>
            <person name="Probst A.J."/>
            <person name="Thomas B.C."/>
            <person name="Singh A."/>
            <person name="Wilkins M.J."/>
            <person name="Karaoz U."/>
            <person name="Brodie E.L."/>
            <person name="Williams K.H."/>
            <person name="Hubbard S.S."/>
            <person name="Banfield J.F."/>
        </authorList>
    </citation>
    <scope>NUCLEOTIDE SEQUENCE [LARGE SCALE GENOMIC DNA]</scope>
</reference>
<organism evidence="1 2">
    <name type="scientific">Candidatus Yonathbacteria bacterium RIFCSPLOWO2_01_FULL_47_33b</name>
    <dbReference type="NCBI Taxonomy" id="1802727"/>
    <lineage>
        <taxon>Bacteria</taxon>
        <taxon>Candidatus Yonathiibacteriota</taxon>
    </lineage>
</organism>
<comment type="caution">
    <text evidence="1">The sequence shown here is derived from an EMBL/GenBank/DDBJ whole genome shotgun (WGS) entry which is preliminary data.</text>
</comment>
<protein>
    <submittedName>
        <fullName evidence="1">Uncharacterized protein</fullName>
    </submittedName>
</protein>
<proteinExistence type="predicted"/>
<dbReference type="EMBL" id="MHUW01000016">
    <property type="protein sequence ID" value="OHA83535.1"/>
    <property type="molecule type" value="Genomic_DNA"/>
</dbReference>
<gene>
    <name evidence="1" type="ORF">A2937_00295</name>
</gene>
<accession>A0A1G2SEX2</accession>
<evidence type="ECO:0000313" key="2">
    <source>
        <dbReference type="Proteomes" id="UP000177987"/>
    </source>
</evidence>
<dbReference type="STRING" id="1802727.A2937_00295"/>
<dbReference type="Proteomes" id="UP000177987">
    <property type="component" value="Unassembled WGS sequence"/>
</dbReference>
<evidence type="ECO:0000313" key="1">
    <source>
        <dbReference type="EMBL" id="OHA83535.1"/>
    </source>
</evidence>
<name>A0A1G2SEX2_9BACT</name>
<sequence>MLKKYLKLNETAIACSVLLLIVLTFLYTQKTSTQKLEKETDKQTLNFPLKYFPEGGWLGGTDTWAQFSGEVESRSYPTTVITISNDSYSNEKHQASTTEQLLKDGEVSSDAAYFDVDNDGNKERIVSICSDGANHCPDRQEVVKGGKVIFTLVTDGGWIDSTATLNGFYANWYKNEDFPGGRCCATGNTRTRFVYKNGLFVPIFEQQIGYIEVEDKQ</sequence>
<dbReference type="AlphaFoldDB" id="A0A1G2SEX2"/>